<reference evidence="29" key="3">
    <citation type="submission" date="2022-01" db="EMBL/GenBank/DDBJ databases">
        <authorList>
            <person name="Rubenstein D.R."/>
        </authorList>
    </citation>
    <scope>NUCLEOTIDE SEQUENCE</scope>
    <source>
        <strain evidence="29">SS15</strain>
        <tissue evidence="29">Liver</tissue>
    </source>
</reference>
<dbReference type="SUPFAM" id="SSF51717">
    <property type="entry name" value="Dihydropteroate synthetase-like"/>
    <property type="match status" value="1"/>
</dbReference>
<dbReference type="Pfam" id="PF02574">
    <property type="entry name" value="S-methyl_trans"/>
    <property type="match status" value="1"/>
</dbReference>
<feature type="binding site" evidence="20">
    <location>
        <position position="301"/>
    </location>
    <ligand>
        <name>Zn(2+)</name>
        <dbReference type="ChEBI" id="CHEBI:29105"/>
    </ligand>
</feature>
<dbReference type="FunFam" id="1.10.1240.10:FF:000001">
    <property type="entry name" value="Methionine synthase"/>
    <property type="match status" value="1"/>
</dbReference>
<evidence type="ECO:0000256" key="3">
    <source>
        <dbReference type="ARBA" id="ARBA00005178"/>
    </source>
</evidence>
<keyword evidence="13 19" id="KW-0862">Zinc</keyword>
<evidence type="ECO:0000256" key="18">
    <source>
        <dbReference type="ARBA" id="ARBA00064177"/>
    </source>
</evidence>
<evidence type="ECO:0000256" key="21">
    <source>
        <dbReference type="PIRSR" id="PIRSR000381-2"/>
    </source>
</evidence>
<keyword evidence="19" id="KW-0963">Cytoplasm</keyword>
<keyword evidence="6 19" id="KW-0489">Methyltransferase</keyword>
<dbReference type="InterPro" id="IPR036589">
    <property type="entry name" value="HCY_dom_sf"/>
</dbReference>
<dbReference type="Gene3D" id="3.20.20.330">
    <property type="entry name" value="Homocysteine-binding-like domain"/>
    <property type="match status" value="1"/>
</dbReference>
<dbReference type="GO" id="GO:0031419">
    <property type="term" value="F:cobalamin binding"/>
    <property type="evidence" value="ECO:0007669"/>
    <property type="project" value="UniProtKB-UniRule"/>
</dbReference>
<feature type="domain" description="AdoMet activation" evidence="25">
    <location>
        <begin position="968"/>
        <end position="1306"/>
    </location>
</feature>
<evidence type="ECO:0000313" key="29">
    <source>
        <dbReference type="EMBL" id="KAI1240807.1"/>
    </source>
</evidence>
<dbReference type="InterPro" id="IPR036594">
    <property type="entry name" value="Meth_synthase_dom"/>
</dbReference>
<evidence type="ECO:0000313" key="30">
    <source>
        <dbReference type="Proteomes" id="UP000618051"/>
    </source>
</evidence>
<dbReference type="PROSITE" id="PS50970">
    <property type="entry name" value="HCY"/>
    <property type="match status" value="1"/>
</dbReference>
<dbReference type="SUPFAM" id="SSF56507">
    <property type="entry name" value="Methionine synthase activation domain-like"/>
    <property type="match status" value="1"/>
</dbReference>
<comment type="cofactor">
    <cofactor evidence="2 19 20">
        <name>methylcob(III)alamin</name>
        <dbReference type="ChEBI" id="CHEBI:28115"/>
    </cofactor>
</comment>
<evidence type="ECO:0000259" key="23">
    <source>
        <dbReference type="PROSITE" id="PS50970"/>
    </source>
</evidence>
<feature type="binding site" evidence="21">
    <location>
        <position position="648"/>
    </location>
    <ligand>
        <name>methylcob(III)alamin</name>
        <dbReference type="ChEBI" id="CHEBI:28115"/>
    </ligand>
</feature>
<feature type="binding site" evidence="21">
    <location>
        <begin position="747"/>
        <end position="751"/>
    </location>
    <ligand>
        <name>methylcob(III)alamin</name>
        <dbReference type="ChEBI" id="CHEBI:28115"/>
    </ligand>
</feature>
<evidence type="ECO:0000256" key="11">
    <source>
        <dbReference type="ARBA" id="ARBA00022723"/>
    </source>
</evidence>
<feature type="binding site" evidence="21">
    <location>
        <begin position="1268"/>
        <end position="1269"/>
    </location>
    <ligand>
        <name>S-adenosyl-L-methionine</name>
        <dbReference type="ChEBI" id="CHEBI:59789"/>
    </ligand>
</feature>
<organism evidence="28">
    <name type="scientific">Lamprotornis superbus</name>
    <dbReference type="NCBI Taxonomy" id="245042"/>
    <lineage>
        <taxon>Eukaryota</taxon>
        <taxon>Metazoa</taxon>
        <taxon>Chordata</taxon>
        <taxon>Craniata</taxon>
        <taxon>Vertebrata</taxon>
        <taxon>Euteleostomi</taxon>
        <taxon>Archelosauria</taxon>
        <taxon>Archosauria</taxon>
        <taxon>Dinosauria</taxon>
        <taxon>Saurischia</taxon>
        <taxon>Theropoda</taxon>
        <taxon>Coelurosauria</taxon>
        <taxon>Aves</taxon>
        <taxon>Neognathae</taxon>
        <taxon>Neoaves</taxon>
        <taxon>Telluraves</taxon>
        <taxon>Australaves</taxon>
        <taxon>Passeriformes</taxon>
        <taxon>Sturnidae</taxon>
        <taxon>Lamprotornis</taxon>
    </lineage>
</organism>
<evidence type="ECO:0000256" key="19">
    <source>
        <dbReference type="PIRNR" id="PIRNR000381"/>
    </source>
</evidence>
<gene>
    <name evidence="29" type="ORF">IHE44_0009250</name>
    <name evidence="28" type="ORF">IHE44_007702</name>
</gene>
<accession>A0A835NXS0</accession>
<evidence type="ECO:0000256" key="6">
    <source>
        <dbReference type="ARBA" id="ARBA00022603"/>
    </source>
</evidence>
<dbReference type="GO" id="GO:0046653">
    <property type="term" value="P:tetrahydrofolate metabolic process"/>
    <property type="evidence" value="ECO:0007669"/>
    <property type="project" value="TreeGrafter"/>
</dbReference>
<dbReference type="SMART" id="SM01018">
    <property type="entry name" value="B12-binding_2"/>
    <property type="match status" value="1"/>
</dbReference>
<evidence type="ECO:0000256" key="9">
    <source>
        <dbReference type="ARBA" id="ARBA00022679"/>
    </source>
</evidence>
<evidence type="ECO:0000256" key="15">
    <source>
        <dbReference type="ARBA" id="ARBA00023285"/>
    </source>
</evidence>
<keyword evidence="8 19" id="KW-0846">Cobalamin</keyword>
<evidence type="ECO:0000256" key="8">
    <source>
        <dbReference type="ARBA" id="ARBA00022628"/>
    </source>
</evidence>
<dbReference type="SUPFAM" id="SSF47644">
    <property type="entry name" value="Methionine synthase domain"/>
    <property type="match status" value="1"/>
</dbReference>
<feature type="binding site" evidence="21">
    <location>
        <position position="1015"/>
    </location>
    <ligand>
        <name>S-adenosyl-L-methionine</name>
        <dbReference type="ChEBI" id="CHEBI:59789"/>
    </ligand>
</feature>
<dbReference type="InterPro" id="IPR000489">
    <property type="entry name" value="Pterin-binding_dom"/>
</dbReference>
<evidence type="ECO:0000313" key="28">
    <source>
        <dbReference type="EMBL" id="KAG0123249.1"/>
    </source>
</evidence>
<evidence type="ECO:0000256" key="22">
    <source>
        <dbReference type="PROSITE-ProRule" id="PRU00333"/>
    </source>
</evidence>
<dbReference type="PROSITE" id="PS51332">
    <property type="entry name" value="B12_BINDING"/>
    <property type="match status" value="1"/>
</dbReference>
<comment type="caution">
    <text evidence="22">Lacks conserved residue(s) required for the propagation of feature annotation.</text>
</comment>
<comment type="subcellular location">
    <subcellularLocation>
        <location evidence="19">Cytoplasm</location>
    </subcellularLocation>
</comment>
<dbReference type="InterPro" id="IPR036724">
    <property type="entry name" value="Cobalamin-bd_sf"/>
</dbReference>
<dbReference type="Gene3D" id="1.10.1240.10">
    <property type="entry name" value="Methionine synthase domain"/>
    <property type="match status" value="1"/>
</dbReference>
<dbReference type="PANTHER" id="PTHR45833">
    <property type="entry name" value="METHIONINE SYNTHASE"/>
    <property type="match status" value="1"/>
</dbReference>
<dbReference type="InterPro" id="IPR011822">
    <property type="entry name" value="MetH"/>
</dbReference>
<dbReference type="GO" id="GO:0050667">
    <property type="term" value="P:homocysteine metabolic process"/>
    <property type="evidence" value="ECO:0007669"/>
    <property type="project" value="TreeGrafter"/>
</dbReference>
<dbReference type="PIRSF" id="PIRSF000381">
    <property type="entry name" value="MetH"/>
    <property type="match status" value="1"/>
</dbReference>
<evidence type="ECO:0000256" key="10">
    <source>
        <dbReference type="ARBA" id="ARBA00022691"/>
    </source>
</evidence>
<dbReference type="Pfam" id="PF02310">
    <property type="entry name" value="B12-binding"/>
    <property type="match status" value="1"/>
</dbReference>
<dbReference type="GO" id="GO:0008270">
    <property type="term" value="F:zinc ion binding"/>
    <property type="evidence" value="ECO:0007669"/>
    <property type="project" value="UniProtKB-UniRule"/>
</dbReference>
<comment type="function">
    <text evidence="17 19">Catalyzes the transfer of a methyl group from methylcob(III)alamin (MeCbl) to homocysteine, yielding enzyme-bound cob(I)alamin and methionine in the cytosol. MeCbl is an active form of cobalamin (vitamin B12) used as a cofactor for methionine biosynthesis. Cob(I)alamin form is regenerated to MeCbl by a transfer of a methyl group from 5-methyltetrahydrofolate. The processing of cobalamin in the cytosol occurs in a multiprotein complex composed of at least MMACHC, MMADHC, MTRR (methionine synthase reductase) and MTR which may contribute to shuttle safely and efficiently cobalamin towards MTR in order to produce methionine.</text>
</comment>
<keyword evidence="15 19" id="KW-0170">Cobalt</keyword>
<dbReference type="PROSITE" id="PS50974">
    <property type="entry name" value="ADOMET_ACTIVATION"/>
    <property type="match status" value="1"/>
</dbReference>
<comment type="domain">
    <text evidence="19">Modular enzyme with four functionally distinct domains. The isolated Hcy-binding domain catalyzes methyl transfer from free methylcobalamin to homocysteine. The Hcy-binding domain in association with the pterin-binding domain catalyzes the methylation of cob(I)alamin by methyltetrahydrofolate and the methylation of homocysteine. The B12-binding domain binds the cofactor. The AdoMet activation domain binds S-adenosyl-L-methionine. Under aerobic conditions cob(I)alamin can be converted to inactive cob(II)alamin. Reductive methylation by S-adenosyl-L-methionine and flavodoxin regenerates methylcobalamin.</text>
</comment>
<name>A0A835NXS0_9PASS</name>
<evidence type="ECO:0000256" key="12">
    <source>
        <dbReference type="ARBA" id="ARBA00022737"/>
    </source>
</evidence>
<comment type="pathway">
    <text evidence="3 19">Amino-acid biosynthesis; L-methionine biosynthesis via de novo pathway; L-methionine from L-homocysteine (MetH route): step 1/1.</text>
</comment>
<dbReference type="FunFam" id="3.20.20.20:FF:000002">
    <property type="entry name" value="Methionine synthase"/>
    <property type="match status" value="1"/>
</dbReference>
<dbReference type="PROSITE" id="PS50972">
    <property type="entry name" value="PTERIN_BINDING"/>
    <property type="match status" value="1"/>
</dbReference>
<dbReference type="Pfam" id="PF02965">
    <property type="entry name" value="Met_synt_B12"/>
    <property type="match status" value="1"/>
</dbReference>
<sequence length="1306" mass="145587">MGDPQKSVEDEIESILQERIMVLDGGMGTMIQQRALTEEDFRGQEFKDHSRPLKGNNDLLSITQPDIICDIHKEYLLSGADIIETNTFSSTRVAQADYGLEHLAYRLNRVSAQVARKAADTVTAQTGIRRYIAGAMGPTNRTLSVSPSVERPDYRNITFDELVEAYTEQAKGLLDGGVDIFLVETIFDTANAKAALFALQMLFEEEYASRPIFVSGTIVDKSGRTLSGQTGEAFVISVSHRAVEMRPFIETIGKCTTAYIICYPNAGLPNTFGGYDETPEVTARHIKNFALDGLVNIVGGCCGTTPAHIRKIAEVVKFCKPRVPPSLSQGYMLLSALSVAKLQVEMGAQILDINMDDGMLDGPAAMTRFCNFIASEPDIAKVVPLCIDSSNFSVIEAGLKCCQGKCIVNSISLKEGEEDFLEKARKIKLYGAAVVVMAFDEVGQATETETKIAICSRAYCLLVEKVHFNPNDIIFDPNILTIGTGMEEHNLYAINFINATKAIKETLPGVRISGGLSNLSFSFRGMDAIREAMHGVFLYHAIKCGMDMGIVNAGNLPVYDDIHEELLQLCENLIWNKDPDATEKLLQYAQNHAQGGKKVVQTDEWRKGSVEERLEYALIKGIEKYVTADTEEARLNQEKYPRPLNVIEGPLMNGMKIVGDLFGAGKMFLPQVIKSARVMKKAVGHLIPYMEKEREERRAKQGSTEEEARYSPFAVVLSQTAMTNIGTICCYLHDPYQGTIVLATVKGDVHDIGKNIVGVVLGCNNFRVIDLGVMTPCDKILRAAVENKAATCSLFGIVYCVLEKMNCVKHRMDWLKVLCMCVCKFAIDIIGLSGLITPSLDEMIFVAKEMERLAIKIPLLIGGATTSKAHTAVKIAPRYSAPVVHVLDASKSVVVCSQLLDNSIKDDFFEEILEEYEEIRQEHYESLKVQMKEDICLYSKLEGKVSIIIGYRAIYQRLFAGVEAAEHQLRCKYKSNFKLFSSCRIVLLIPTVKPKFIGTKVFEDYDLRRLVEYIDWKPFFDVWQLRGRYPNRSFPKIFNDKTVGEEAKRVYNDAQDLLKTLINEKKLQARGVVGFWPAQSVQDDIHLYAVEEAVGSSEPIAKFYGLRQQAEKDSACTDPYYCLSDFIAPVDSGICDYLGLFAVACFGVDDLCNEFRKQDDEYNIIMVKALGDRLAEAFAEELHERVRKEFWAYSSSEQLDLSGLRKIKYEGIRPAPGYPSQPDHTEKLTMWKLANIEEATGIGLTESLAMIPASAVSGLYFSSPNSKYFAVGKICKDQVEDYALRKNLSVAEVEKWLEPILGYDTE</sequence>
<dbReference type="Pfam" id="PF02607">
    <property type="entry name" value="B12-binding_2"/>
    <property type="match status" value="1"/>
</dbReference>
<feature type="binding site" evidence="21">
    <location>
        <position position="1213"/>
    </location>
    <ligand>
        <name>S-adenosyl-L-methionine</name>
        <dbReference type="ChEBI" id="CHEBI:59789"/>
    </ligand>
</feature>
<keyword evidence="7 19" id="KW-0028">Amino-acid biosynthesis</keyword>
<comment type="cofactor">
    <cofactor evidence="1 19">
        <name>Zn(2+)</name>
        <dbReference type="ChEBI" id="CHEBI:29105"/>
    </cofactor>
</comment>
<comment type="catalytic activity">
    <reaction evidence="16">
        <text>(6S)-5-methyl-5,6,7,8-tetrahydrofolate + L-homocysteine = (6S)-5,6,7,8-tetrahydrofolate + L-methionine</text>
        <dbReference type="Rhea" id="RHEA:11172"/>
        <dbReference type="ChEBI" id="CHEBI:18608"/>
        <dbReference type="ChEBI" id="CHEBI:57453"/>
        <dbReference type="ChEBI" id="CHEBI:57844"/>
        <dbReference type="ChEBI" id="CHEBI:58199"/>
        <dbReference type="EC" id="2.1.1.13"/>
    </reaction>
    <physiologicalReaction direction="left-to-right" evidence="16">
        <dbReference type="Rhea" id="RHEA:11173"/>
    </physiologicalReaction>
</comment>
<dbReference type="Gene3D" id="3.40.50.280">
    <property type="entry name" value="Cobalamin-binding domain"/>
    <property type="match status" value="2"/>
</dbReference>
<dbReference type="Gene3D" id="3.20.20.20">
    <property type="entry name" value="Dihydropteroate synthase-like"/>
    <property type="match status" value="1"/>
</dbReference>
<evidence type="ECO:0000259" key="25">
    <source>
        <dbReference type="PROSITE" id="PS50974"/>
    </source>
</evidence>
<dbReference type="FunFam" id="3.20.20.330:FF:000001">
    <property type="entry name" value="Methionine synthase"/>
    <property type="match status" value="1"/>
</dbReference>
<comment type="similarity">
    <text evidence="4">Belongs to the vitamin-B12 dependent methionine synthase family.</text>
</comment>
<keyword evidence="10 19" id="KW-0949">S-adenosyl-L-methionine</keyword>
<comment type="caution">
    <text evidence="28">The sequence shown here is derived from an EMBL/GenBank/DDBJ whole genome shotgun (WGS) entry which is preliminary data.</text>
</comment>
<keyword evidence="14 19" id="KW-0486">Methionine biosynthesis</keyword>
<feature type="domain" description="Pterin-binding" evidence="24">
    <location>
        <begin position="313"/>
        <end position="571"/>
    </location>
</feature>
<dbReference type="SUPFAM" id="SSF82282">
    <property type="entry name" value="Homocysteine S-methyltransferase"/>
    <property type="match status" value="1"/>
</dbReference>
<dbReference type="CDD" id="cd02069">
    <property type="entry name" value="methionine_synthase_B12_BD"/>
    <property type="match status" value="1"/>
</dbReference>
<dbReference type="EMBL" id="JADDUC020000003">
    <property type="protein sequence ID" value="KAI1240807.1"/>
    <property type="molecule type" value="Genomic_DNA"/>
</dbReference>
<feature type="domain" description="Hcy-binding" evidence="23">
    <location>
        <begin position="9"/>
        <end position="316"/>
    </location>
</feature>
<proteinExistence type="inferred from homology"/>
<evidence type="ECO:0000256" key="1">
    <source>
        <dbReference type="ARBA" id="ARBA00001947"/>
    </source>
</evidence>
<dbReference type="GO" id="GO:0008705">
    <property type="term" value="F:methionine synthase activity"/>
    <property type="evidence" value="ECO:0007669"/>
    <property type="project" value="UniProtKB-UniRule"/>
</dbReference>
<dbReference type="OrthoDB" id="261426at2759"/>
<evidence type="ECO:0000259" key="26">
    <source>
        <dbReference type="PROSITE" id="PS51332"/>
    </source>
</evidence>
<dbReference type="InterPro" id="IPR003726">
    <property type="entry name" value="HCY_dom"/>
</dbReference>
<evidence type="ECO:0000259" key="24">
    <source>
        <dbReference type="PROSITE" id="PS50972"/>
    </source>
</evidence>
<dbReference type="Gene3D" id="3.10.196.10">
    <property type="entry name" value="Vitamin B12-dependent methionine synthase, activation domain"/>
    <property type="match status" value="1"/>
</dbReference>
<reference evidence="29 30" key="2">
    <citation type="journal article" date="2021" name="J. Hered.">
        <title>Feather Gene Expression Elucidates the Developmental Basis of Plumage Iridescence in African Starlings.</title>
        <authorList>
            <person name="Rubenstein D.R."/>
            <person name="Corvelo A."/>
            <person name="MacManes M.D."/>
            <person name="Maia R."/>
            <person name="Narzisi G."/>
            <person name="Rousaki A."/>
            <person name="Vandenabeele P."/>
            <person name="Shawkey M.D."/>
            <person name="Solomon J."/>
        </authorList>
    </citation>
    <scope>NUCLEOTIDE SEQUENCE [LARGE SCALE GENOMIC DNA]</scope>
    <source>
        <strain evidence="29">SS15</strain>
    </source>
</reference>
<feature type="domain" description="B12-binding" evidence="26">
    <location>
        <begin position="737"/>
        <end position="910"/>
    </location>
</feature>
<dbReference type="Proteomes" id="UP000618051">
    <property type="component" value="Unassembled WGS sequence"/>
</dbReference>
<keyword evidence="9 19" id="KW-0808">Transferase</keyword>
<dbReference type="GO" id="GO:0032259">
    <property type="term" value="P:methylation"/>
    <property type="evidence" value="ECO:0007669"/>
    <property type="project" value="UniProtKB-KW"/>
</dbReference>
<dbReference type="InterPro" id="IPR006158">
    <property type="entry name" value="Cobalamin-bd"/>
</dbReference>
<comment type="subunit">
    <text evidence="18">Monomer. Dimer. Forms a multiprotein complex with MMACHC, MMADHC and MTRR.</text>
</comment>
<dbReference type="UniPathway" id="UPA00051">
    <property type="reaction ID" value="UER00081"/>
</dbReference>
<evidence type="ECO:0000256" key="20">
    <source>
        <dbReference type="PIRSR" id="PIRSR000381-1"/>
    </source>
</evidence>
<evidence type="ECO:0000256" key="14">
    <source>
        <dbReference type="ARBA" id="ARBA00023167"/>
    </source>
</evidence>
<feature type="binding site" evidence="21">
    <location>
        <position position="837"/>
    </location>
    <ligand>
        <name>methylcob(III)alamin</name>
        <dbReference type="ChEBI" id="CHEBI:28115"/>
    </ligand>
</feature>
<dbReference type="SUPFAM" id="SSF52242">
    <property type="entry name" value="Cobalamin (vitamin B12)-binding domain"/>
    <property type="match status" value="2"/>
</dbReference>
<keyword evidence="11 19" id="KW-0479">Metal-binding</keyword>
<evidence type="ECO:0000256" key="13">
    <source>
        <dbReference type="ARBA" id="ARBA00022833"/>
    </source>
</evidence>
<evidence type="ECO:0000256" key="16">
    <source>
        <dbReference type="ARBA" id="ARBA00052545"/>
    </source>
</evidence>
<feature type="binding site" evidence="20">
    <location>
        <position position="302"/>
    </location>
    <ligand>
        <name>Zn(2+)</name>
        <dbReference type="ChEBI" id="CHEBI:29105"/>
    </ligand>
</feature>
<feature type="domain" description="B12-binding N-terminal" evidence="27">
    <location>
        <begin position="601"/>
        <end position="698"/>
    </location>
</feature>
<evidence type="ECO:0000256" key="7">
    <source>
        <dbReference type="ARBA" id="ARBA00022605"/>
    </source>
</evidence>
<feature type="binding site" evidence="21">
    <location>
        <position position="889"/>
    </location>
    <ligand>
        <name>methylcob(III)alamin</name>
        <dbReference type="ChEBI" id="CHEBI:28115"/>
    </ligand>
</feature>
<keyword evidence="12" id="KW-0677">Repeat</keyword>
<dbReference type="GO" id="GO:0005829">
    <property type="term" value="C:cytosol"/>
    <property type="evidence" value="ECO:0007669"/>
    <property type="project" value="TreeGrafter"/>
</dbReference>
<dbReference type="PROSITE" id="PS51337">
    <property type="entry name" value="B12_BINDING_NTER"/>
    <property type="match status" value="1"/>
</dbReference>
<dbReference type="EMBL" id="JADDUC010000030">
    <property type="protein sequence ID" value="KAG0123249.1"/>
    <property type="molecule type" value="Genomic_DNA"/>
</dbReference>
<protein>
    <recommendedName>
        <fullName evidence="5 19">Methionine synthase</fullName>
        <ecNumber evidence="5 19">2.1.1.13</ecNumber>
    </recommendedName>
    <alternativeName>
        <fullName evidence="19">5-methyltetrahydrofolate--homocysteine methyltransferase</fullName>
    </alternativeName>
</protein>
<dbReference type="PANTHER" id="PTHR45833:SF1">
    <property type="entry name" value="METHIONINE SYNTHASE"/>
    <property type="match status" value="1"/>
</dbReference>
<dbReference type="InterPro" id="IPR037010">
    <property type="entry name" value="VitB12-dep_Met_synth_activ_sf"/>
</dbReference>
<dbReference type="InterPro" id="IPR050554">
    <property type="entry name" value="Met_Synthase/Corrinoid"/>
</dbReference>
<evidence type="ECO:0000256" key="17">
    <source>
        <dbReference type="ARBA" id="ARBA00059908"/>
    </source>
</evidence>
<dbReference type="EC" id="2.1.1.13" evidence="5 19"/>
<keyword evidence="30" id="KW-1185">Reference proteome</keyword>
<dbReference type="Pfam" id="PF00809">
    <property type="entry name" value="Pterin_bind"/>
    <property type="match status" value="1"/>
</dbReference>
<dbReference type="CDD" id="cd00740">
    <property type="entry name" value="MeTr"/>
    <property type="match status" value="1"/>
</dbReference>
<dbReference type="InterPro" id="IPR004223">
    <property type="entry name" value="VitB12-dep_Met_synth_activ_dom"/>
</dbReference>
<evidence type="ECO:0000256" key="5">
    <source>
        <dbReference type="ARBA" id="ARBA00012032"/>
    </source>
</evidence>
<dbReference type="InterPro" id="IPR011005">
    <property type="entry name" value="Dihydropteroate_synth-like_sf"/>
</dbReference>
<dbReference type="InterPro" id="IPR033706">
    <property type="entry name" value="Met_synthase_B12-bd"/>
</dbReference>
<feature type="binding site" description="axial binding residue" evidence="20">
    <location>
        <position position="750"/>
    </location>
    <ligand>
        <name>methylcob(III)alamin</name>
        <dbReference type="ChEBI" id="CHEBI:28115"/>
    </ligand>
    <ligandPart>
        <name>Co</name>
        <dbReference type="ChEBI" id="CHEBI:27638"/>
    </ligandPart>
</feature>
<evidence type="ECO:0000256" key="4">
    <source>
        <dbReference type="ARBA" id="ARBA00010398"/>
    </source>
</evidence>
<evidence type="ECO:0000259" key="27">
    <source>
        <dbReference type="PROSITE" id="PS51337"/>
    </source>
</evidence>
<evidence type="ECO:0000256" key="2">
    <source>
        <dbReference type="ARBA" id="ARBA00001956"/>
    </source>
</evidence>
<dbReference type="InterPro" id="IPR003759">
    <property type="entry name" value="Cbl-bd_cap"/>
</dbReference>
<dbReference type="Gene3D" id="1.10.288.10">
    <property type="entry name" value="Cobalamin-dependent Methionine Synthase, domain 2"/>
    <property type="match status" value="1"/>
</dbReference>
<reference evidence="28" key="1">
    <citation type="submission" date="2020-10" db="EMBL/GenBank/DDBJ databases">
        <title>Feather gene expression reveals the developmental basis of iridescence in African starlings.</title>
        <authorList>
            <person name="Rubenstein D.R."/>
        </authorList>
    </citation>
    <scope>NUCLEOTIDE SEQUENCE</scope>
    <source>
        <strain evidence="28">SS15</strain>
        <tissue evidence="28">Liver</tissue>
    </source>
</reference>
<feature type="binding site" evidence="21">
    <location>
        <position position="833"/>
    </location>
    <ligand>
        <name>methylcob(III)alamin</name>
        <dbReference type="ChEBI" id="CHEBI:28115"/>
    </ligand>
</feature>